<dbReference type="AlphaFoldDB" id="A0A3A9ZJK5"/>
<comment type="caution">
    <text evidence="2">The sequence shown here is derived from an EMBL/GenBank/DDBJ whole genome shotgun (WGS) entry which is preliminary data.</text>
</comment>
<keyword evidence="1" id="KW-0472">Membrane</keyword>
<protein>
    <submittedName>
        <fullName evidence="2">Uncharacterized protein</fullName>
    </submittedName>
</protein>
<dbReference type="Proteomes" id="UP000281726">
    <property type="component" value="Unassembled WGS sequence"/>
</dbReference>
<keyword evidence="1" id="KW-0812">Transmembrane</keyword>
<dbReference type="EMBL" id="RBAK01000003">
    <property type="protein sequence ID" value="RKN48521.1"/>
    <property type="molecule type" value="Genomic_DNA"/>
</dbReference>
<feature type="transmembrane region" description="Helical" evidence="1">
    <location>
        <begin position="18"/>
        <end position="39"/>
    </location>
</feature>
<organism evidence="2 3">
    <name type="scientific">Micromonospora endolithica</name>
    <dbReference type="NCBI Taxonomy" id="230091"/>
    <lineage>
        <taxon>Bacteria</taxon>
        <taxon>Bacillati</taxon>
        <taxon>Actinomycetota</taxon>
        <taxon>Actinomycetes</taxon>
        <taxon>Micromonosporales</taxon>
        <taxon>Micromonosporaceae</taxon>
        <taxon>Micromonospora</taxon>
    </lineage>
</organism>
<feature type="transmembrane region" description="Helical" evidence="1">
    <location>
        <begin position="45"/>
        <end position="66"/>
    </location>
</feature>
<accession>A0A3A9ZJK5</accession>
<evidence type="ECO:0000256" key="1">
    <source>
        <dbReference type="SAM" id="Phobius"/>
    </source>
</evidence>
<dbReference type="RefSeq" id="WP_120727809.1">
    <property type="nucleotide sequence ID" value="NZ_RBAK01000003.1"/>
</dbReference>
<evidence type="ECO:0000313" key="3">
    <source>
        <dbReference type="Proteomes" id="UP000281726"/>
    </source>
</evidence>
<keyword evidence="1" id="KW-1133">Transmembrane helix</keyword>
<proteinExistence type="predicted"/>
<keyword evidence="3" id="KW-1185">Reference proteome</keyword>
<name>A0A3A9ZJK5_9ACTN</name>
<evidence type="ECO:0000313" key="2">
    <source>
        <dbReference type="EMBL" id="RKN48521.1"/>
    </source>
</evidence>
<reference evidence="2 3" key="1">
    <citation type="journal article" date="2004" name="Syst. Appl. Microbiol.">
        <title>Cryptoendolithic actinomycetes from antarctic sandstone rock samples: Micromonospora endolithica sp. nov. and two isolates related to Micromonospora coerulea Jensen 1932.</title>
        <authorList>
            <person name="Hirsch P."/>
            <person name="Mevs U."/>
            <person name="Kroppenstedt R.M."/>
            <person name="Schumann P."/>
            <person name="Stackebrandt E."/>
        </authorList>
    </citation>
    <scope>NUCLEOTIDE SEQUENCE [LARGE SCALE GENOMIC DNA]</scope>
    <source>
        <strain evidence="2 3">JCM 12677</strain>
    </source>
</reference>
<gene>
    <name evidence="2" type="ORF">D7223_11050</name>
</gene>
<sequence>MDRPSTGEGPYSRNTMRLLAISSVVLAAVVAIRGLFLLATGGPNGTRMLVIGLVLGAVTAAAVPLAKHRGRM</sequence>